<reference evidence="2" key="1">
    <citation type="submission" date="2016-09" db="EMBL/GenBank/DDBJ databases">
        <authorList>
            <person name="Guldener U."/>
        </authorList>
    </citation>
    <scope>NUCLEOTIDE SEQUENCE [LARGE SCALE GENOMIC DNA]</scope>
    <source>
        <strain evidence="2">V64-1</strain>
    </source>
</reference>
<gene>
    <name evidence="1" type="ORF">FRV6_14124</name>
</gene>
<organism evidence="1 2">
    <name type="scientific">Fusarium oxysporum</name>
    <name type="common">Fusarium vascular wilt</name>
    <dbReference type="NCBI Taxonomy" id="5507"/>
    <lineage>
        <taxon>Eukaryota</taxon>
        <taxon>Fungi</taxon>
        <taxon>Dikarya</taxon>
        <taxon>Ascomycota</taxon>
        <taxon>Pezizomycotina</taxon>
        <taxon>Sordariomycetes</taxon>
        <taxon>Hypocreomycetidae</taxon>
        <taxon>Hypocreales</taxon>
        <taxon>Nectriaceae</taxon>
        <taxon>Fusarium</taxon>
        <taxon>Fusarium oxysporum species complex</taxon>
    </lineage>
</organism>
<dbReference type="Proteomes" id="UP000219369">
    <property type="component" value="Unassembled WGS sequence"/>
</dbReference>
<evidence type="ECO:0000313" key="2">
    <source>
        <dbReference type="Proteomes" id="UP000219369"/>
    </source>
</evidence>
<sequence length="54" mass="6014">MHQALQTSECSKNPSTYTITFQSDISQQPNMPESSNEAKIILALQKGKNNLSFI</sequence>
<proteinExistence type="predicted"/>
<dbReference type="EMBL" id="FMJY01000008">
    <property type="protein sequence ID" value="SCO89996.1"/>
    <property type="molecule type" value="Genomic_DNA"/>
</dbReference>
<dbReference type="AlphaFoldDB" id="A0A2H3U3C0"/>
<protein>
    <submittedName>
        <fullName evidence="1">Uncharacterized protein</fullName>
    </submittedName>
</protein>
<evidence type="ECO:0000313" key="1">
    <source>
        <dbReference type="EMBL" id="SCO89996.1"/>
    </source>
</evidence>
<accession>A0A2H3U3C0</accession>
<name>A0A2H3U3C0_FUSOX</name>